<dbReference type="AlphaFoldDB" id="S7RFL7"/>
<dbReference type="GeneID" id="19306627"/>
<feature type="region of interest" description="Disordered" evidence="1">
    <location>
        <begin position="222"/>
        <end position="254"/>
    </location>
</feature>
<dbReference type="EMBL" id="KB469311">
    <property type="protein sequence ID" value="EPQ51309.1"/>
    <property type="molecule type" value="Genomic_DNA"/>
</dbReference>
<evidence type="ECO:0000259" key="3">
    <source>
        <dbReference type="Pfam" id="PF03732"/>
    </source>
</evidence>
<dbReference type="KEGG" id="gtr:GLOTRDRAFT_49077"/>
<dbReference type="InterPro" id="IPR001878">
    <property type="entry name" value="Znf_CCHC"/>
</dbReference>
<organism evidence="4 5">
    <name type="scientific">Gloeophyllum trabeum (strain ATCC 11539 / FP-39264 / Madison 617)</name>
    <name type="common">Brown rot fungus</name>
    <dbReference type="NCBI Taxonomy" id="670483"/>
    <lineage>
        <taxon>Eukaryota</taxon>
        <taxon>Fungi</taxon>
        <taxon>Dikarya</taxon>
        <taxon>Basidiomycota</taxon>
        <taxon>Agaricomycotina</taxon>
        <taxon>Agaricomycetes</taxon>
        <taxon>Gloeophyllales</taxon>
        <taxon>Gloeophyllaceae</taxon>
        <taxon>Gloeophyllum</taxon>
    </lineage>
</organism>
<gene>
    <name evidence="4" type="ORF">GLOTRDRAFT_49077</name>
</gene>
<dbReference type="InterPro" id="IPR005162">
    <property type="entry name" value="Retrotrans_gag_dom"/>
</dbReference>
<dbReference type="OrthoDB" id="3263571at2759"/>
<sequence>PDDFNGDRKKTRTFYLATQLYMMANKHIYDTDKKITFFISFLKEGTAGPWAEAEMTKAFTNDQGFGTWEAFTTRFLNAFTEADTAGDARAKLRVLRQTATADGYIAEFRMLTTRCGITEDVSLIEYFQEGLQNKLVEKVYGMERMPKTIEEWYEATSRFDNQYRRARAVINRYKGVGQNRNFVTPKYTPPSKDPNAMDVDRLSTSDREKYMKEGQCFTCGQTGHRAADHKQDKGKQPERRPVRATEVKEDSTKEVSNIAKIKAMMAELEENDKIKLLKDMAEKDFA</sequence>
<dbReference type="OMA" id="RRCRMED"/>
<dbReference type="RefSeq" id="XP_007870169.1">
    <property type="nucleotide sequence ID" value="XM_007871978.1"/>
</dbReference>
<dbReference type="eggNOG" id="KOG0017">
    <property type="taxonomic scope" value="Eukaryota"/>
</dbReference>
<dbReference type="Proteomes" id="UP000030669">
    <property type="component" value="Unassembled WGS sequence"/>
</dbReference>
<feature type="non-terminal residue" evidence="4">
    <location>
        <position position="1"/>
    </location>
</feature>
<protein>
    <recommendedName>
        <fullName evidence="6">CCHC-type domain-containing protein</fullName>
    </recommendedName>
</protein>
<feature type="domain" description="Retrotransposon gag" evidence="3">
    <location>
        <begin position="40"/>
        <end position="132"/>
    </location>
</feature>
<dbReference type="PANTHER" id="PTHR15503">
    <property type="entry name" value="LDOC1 RELATED"/>
    <property type="match status" value="1"/>
</dbReference>
<proteinExistence type="predicted"/>
<evidence type="ECO:0000256" key="1">
    <source>
        <dbReference type="SAM" id="MobiDB-lite"/>
    </source>
</evidence>
<dbReference type="PANTHER" id="PTHR15503:SF22">
    <property type="entry name" value="TRANSPOSON TY3-I GAG POLYPROTEIN"/>
    <property type="match status" value="1"/>
</dbReference>
<feature type="domain" description="CCHC-type" evidence="2">
    <location>
        <begin position="215"/>
        <end position="228"/>
    </location>
</feature>
<feature type="compositionally biased region" description="Basic and acidic residues" evidence="1">
    <location>
        <begin position="225"/>
        <end position="253"/>
    </location>
</feature>
<dbReference type="GO" id="GO:0003676">
    <property type="term" value="F:nucleic acid binding"/>
    <property type="evidence" value="ECO:0007669"/>
    <property type="project" value="InterPro"/>
</dbReference>
<name>S7RFL7_GLOTA</name>
<evidence type="ECO:0000313" key="5">
    <source>
        <dbReference type="Proteomes" id="UP000030669"/>
    </source>
</evidence>
<dbReference type="InterPro" id="IPR032567">
    <property type="entry name" value="RTL1-rel"/>
</dbReference>
<accession>S7RFL7</accession>
<dbReference type="Pfam" id="PF00098">
    <property type="entry name" value="zf-CCHC"/>
    <property type="match status" value="1"/>
</dbReference>
<dbReference type="Pfam" id="PF03732">
    <property type="entry name" value="Retrotrans_gag"/>
    <property type="match status" value="1"/>
</dbReference>
<evidence type="ECO:0000313" key="4">
    <source>
        <dbReference type="EMBL" id="EPQ51309.1"/>
    </source>
</evidence>
<keyword evidence="5" id="KW-1185">Reference proteome</keyword>
<dbReference type="HOGENOM" id="CLU_000384_30_1_1"/>
<dbReference type="GO" id="GO:0008270">
    <property type="term" value="F:zinc ion binding"/>
    <property type="evidence" value="ECO:0007669"/>
    <property type="project" value="InterPro"/>
</dbReference>
<reference evidence="4 5" key="1">
    <citation type="journal article" date="2012" name="Science">
        <title>The Paleozoic origin of enzymatic lignin decomposition reconstructed from 31 fungal genomes.</title>
        <authorList>
            <person name="Floudas D."/>
            <person name="Binder M."/>
            <person name="Riley R."/>
            <person name="Barry K."/>
            <person name="Blanchette R.A."/>
            <person name="Henrissat B."/>
            <person name="Martinez A.T."/>
            <person name="Otillar R."/>
            <person name="Spatafora J.W."/>
            <person name="Yadav J.S."/>
            <person name="Aerts A."/>
            <person name="Benoit I."/>
            <person name="Boyd A."/>
            <person name="Carlson A."/>
            <person name="Copeland A."/>
            <person name="Coutinho P.M."/>
            <person name="de Vries R.P."/>
            <person name="Ferreira P."/>
            <person name="Findley K."/>
            <person name="Foster B."/>
            <person name="Gaskell J."/>
            <person name="Glotzer D."/>
            <person name="Gorecki P."/>
            <person name="Heitman J."/>
            <person name="Hesse C."/>
            <person name="Hori C."/>
            <person name="Igarashi K."/>
            <person name="Jurgens J.A."/>
            <person name="Kallen N."/>
            <person name="Kersten P."/>
            <person name="Kohler A."/>
            <person name="Kuees U."/>
            <person name="Kumar T.K.A."/>
            <person name="Kuo A."/>
            <person name="LaButti K."/>
            <person name="Larrondo L.F."/>
            <person name="Lindquist E."/>
            <person name="Ling A."/>
            <person name="Lombard V."/>
            <person name="Lucas S."/>
            <person name="Lundell T."/>
            <person name="Martin R."/>
            <person name="McLaughlin D.J."/>
            <person name="Morgenstern I."/>
            <person name="Morin E."/>
            <person name="Murat C."/>
            <person name="Nagy L.G."/>
            <person name="Nolan M."/>
            <person name="Ohm R.A."/>
            <person name="Patyshakuliyeva A."/>
            <person name="Rokas A."/>
            <person name="Ruiz-Duenas F.J."/>
            <person name="Sabat G."/>
            <person name="Salamov A."/>
            <person name="Samejima M."/>
            <person name="Schmutz J."/>
            <person name="Slot J.C."/>
            <person name="St John F."/>
            <person name="Stenlid J."/>
            <person name="Sun H."/>
            <person name="Sun S."/>
            <person name="Syed K."/>
            <person name="Tsang A."/>
            <person name="Wiebenga A."/>
            <person name="Young D."/>
            <person name="Pisabarro A."/>
            <person name="Eastwood D.C."/>
            <person name="Martin F."/>
            <person name="Cullen D."/>
            <person name="Grigoriev I.V."/>
            <person name="Hibbett D.S."/>
        </authorList>
    </citation>
    <scope>NUCLEOTIDE SEQUENCE [LARGE SCALE GENOMIC DNA]</scope>
    <source>
        <strain evidence="4 5">ATCC 11539</strain>
    </source>
</reference>
<evidence type="ECO:0000259" key="2">
    <source>
        <dbReference type="Pfam" id="PF00098"/>
    </source>
</evidence>
<evidence type="ECO:0008006" key="6">
    <source>
        <dbReference type="Google" id="ProtNLM"/>
    </source>
</evidence>